<dbReference type="EMBL" id="CP003837">
    <property type="protein sequence ID" value="AGH47064.1"/>
    <property type="molecule type" value="Genomic_DNA"/>
</dbReference>
<dbReference type="Proteomes" id="UP000011864">
    <property type="component" value="Chromosome"/>
</dbReference>
<organism evidence="1 2">
    <name type="scientific">Paraglaciecola psychrophila 170</name>
    <dbReference type="NCBI Taxonomy" id="1129794"/>
    <lineage>
        <taxon>Bacteria</taxon>
        <taxon>Pseudomonadati</taxon>
        <taxon>Pseudomonadota</taxon>
        <taxon>Gammaproteobacteria</taxon>
        <taxon>Alteromonadales</taxon>
        <taxon>Alteromonadaceae</taxon>
        <taxon>Paraglaciecola</taxon>
    </lineage>
</organism>
<gene>
    <name evidence="1" type="ORF">C427_4965</name>
</gene>
<dbReference type="KEGG" id="gps:C427_4965"/>
<dbReference type="PATRIC" id="fig|1129794.4.peg.4951"/>
<dbReference type="HOGENOM" id="CLU_3046265_0_0_6"/>
<evidence type="ECO:0000313" key="1">
    <source>
        <dbReference type="EMBL" id="AGH47064.1"/>
    </source>
</evidence>
<evidence type="ECO:0000313" key="2">
    <source>
        <dbReference type="Proteomes" id="UP000011864"/>
    </source>
</evidence>
<sequence>MALLRSEQTHKYLDLFIYTQAAHDMLKIGLNETALSHLSQQPKFGRNNGYPIFC</sequence>
<name>K6Z528_9ALTE</name>
<keyword evidence="2" id="KW-1185">Reference proteome</keyword>
<accession>K6Z528</accession>
<dbReference type="AlphaFoldDB" id="K6Z528"/>
<dbReference type="STRING" id="1129794.C427_4965"/>
<proteinExistence type="predicted"/>
<reference evidence="1 2" key="1">
    <citation type="journal article" date="2013" name="Genome Announc.">
        <title>Complete Genome Sequence of Glaciecola psychrophila Strain 170T.</title>
        <authorList>
            <person name="Yin J."/>
            <person name="Chen J."/>
            <person name="Liu G."/>
            <person name="Yu Y."/>
            <person name="Song L."/>
            <person name="Wang X."/>
            <person name="Qu X."/>
        </authorList>
    </citation>
    <scope>NUCLEOTIDE SEQUENCE [LARGE SCALE GENOMIC DNA]</scope>
    <source>
        <strain evidence="1 2">170</strain>
    </source>
</reference>
<protein>
    <submittedName>
        <fullName evidence="1">Uncharacterized protein</fullName>
    </submittedName>
</protein>